<reference evidence="9 10" key="1">
    <citation type="submission" date="2020-08" db="EMBL/GenBank/DDBJ databases">
        <title>Edaphobacter telluris sp. nov. and Acidobacterium dinghuensis sp. nov., two acidobacteria isolated from forest soil.</title>
        <authorList>
            <person name="Fu J."/>
            <person name="Qiu L."/>
        </authorList>
    </citation>
    <scope>NUCLEOTIDE SEQUENCE [LARGE SCALE GENOMIC DNA]</scope>
    <source>
        <strain evidence="9">4Y35</strain>
    </source>
</reference>
<dbReference type="Gene3D" id="2.60.40.1120">
    <property type="entry name" value="Carboxypeptidase-like, regulatory domain"/>
    <property type="match status" value="1"/>
</dbReference>
<dbReference type="Gene3D" id="2.40.170.20">
    <property type="entry name" value="TonB-dependent receptor, beta-barrel domain"/>
    <property type="match status" value="1"/>
</dbReference>
<feature type="signal peptide" evidence="7">
    <location>
        <begin position="1"/>
        <end position="31"/>
    </location>
</feature>
<dbReference type="SUPFAM" id="SSF56935">
    <property type="entry name" value="Porins"/>
    <property type="match status" value="1"/>
</dbReference>
<keyword evidence="9" id="KW-0675">Receptor</keyword>
<sequence>MCDPVPSPLRRRLCCSLLLLIAFFVTRNTPAQTVTGNITGTVTDPSGAIVSGANVTATDTATGIQTQATTNESGVYTIRFLPIGQYQVSISASGFVTAQYPPFQLEINQSVKIDGKLQVGATTQTVSVQADVAPILNTTDGSRGLVLSTNEIQNVPLNGRNFSSITLYVPGAINTDPTGMTGSNGIERNTYNNGIASINGNRNQANNYTLDGIDMNEGQNNLIAYNPAPDAIQQINVISANAPAEYGNVNGGDVISVLRSGSDHFHGSAYAFLENYNLDANSWGNKHQVPIIPTNPYTQTIFGGTIGGPILHHRLFFFADYEGVRKHTGGTGMASVLTGAMRAGDFSSLLPAGIQLYNTQNNFAPYNNNQIPVVNPVIQYLAAHPQYYPLPNASPTDNLLQNNYQGAQSSFIVNNQGDFKVEWDPRDADKITGYYAQSDAFDGQVAVLPISFPPQNVYPSKLFGANWVHIFSPNIVNSARIGFTRVRWDNSIPTDPTGAFGLTGNNVVGIPFGTQIYPGFSGQSLNNNASYLGSPANIQVIRDNTFSYGDNLTWQHGLHFFSMGVEAIRYQQNYFNADNFGFLGTFNYNGNFTSNPDPSVTNGAGYGPADFVLDRVSQAEIAGPNGLVGNRQWRTAVFFQDDWKIMPNLTLNLGIRYEFDQPWYEVNNKTANVLLATGQVIYAHSIPAGAAPGSGLCNNRACYQPNYTQIMPRIGFAWQATPRFVLRGGYGASSFFEGNAGNQRLTSSPPFVLANNKLALAPTVGNGGTPYTVEEGFSSNPGDINYAGQGYGAWPQNIQPAYIQEFSLTTEYALNPSTSLSVGYVGETGQHLIDYRNANQLPYAGATAPYLNLVGQGGPLLLTESNAMMNYNAGQATLRHRATRGFEYTVNYTYARAMTNSAGNYGVPNVNGQNGAFQNGYNGHADYGPAGQDVRNALSAIGVYALPFGRGQQFGSHVNRVVDTFVGGWSLSGSVIAYSGFPVTINSPVSSNTNSYGQERANQYRKFKIQNRSINNWWGTDPSVPTATNCVTQGVDNGVCAYGNPANNEFGTASVGSERAPGYEQIDSSAFKDFHITESQTVGFRADFFNLFNIASYGNPDNTVGHSSFGQITSVRSPARQIQLSLHYSF</sequence>
<keyword evidence="6" id="KW-0998">Cell outer membrane</keyword>
<keyword evidence="5" id="KW-0472">Membrane</keyword>
<evidence type="ECO:0000259" key="8">
    <source>
        <dbReference type="Pfam" id="PF25183"/>
    </source>
</evidence>
<organism evidence="9 10">
    <name type="scientific">Alloacidobacterium dinghuense</name>
    <dbReference type="NCBI Taxonomy" id="2763107"/>
    <lineage>
        <taxon>Bacteria</taxon>
        <taxon>Pseudomonadati</taxon>
        <taxon>Acidobacteriota</taxon>
        <taxon>Terriglobia</taxon>
        <taxon>Terriglobales</taxon>
        <taxon>Acidobacteriaceae</taxon>
        <taxon>Alloacidobacterium</taxon>
    </lineage>
</organism>
<keyword evidence="3" id="KW-1134">Transmembrane beta strand</keyword>
<comment type="subcellular location">
    <subcellularLocation>
        <location evidence="1">Cell outer membrane</location>
        <topology evidence="1">Multi-pass membrane protein</topology>
    </subcellularLocation>
</comment>
<protein>
    <submittedName>
        <fullName evidence="9">TonB-dependent receptor</fullName>
    </submittedName>
</protein>
<dbReference type="AlphaFoldDB" id="A0A7G8BIH8"/>
<dbReference type="GO" id="GO:0009279">
    <property type="term" value="C:cell outer membrane"/>
    <property type="evidence" value="ECO:0007669"/>
    <property type="project" value="UniProtKB-SubCell"/>
</dbReference>
<keyword evidence="4" id="KW-0812">Transmembrane</keyword>
<gene>
    <name evidence="9" type="ORF">H7849_25785</name>
</gene>
<keyword evidence="10" id="KW-1185">Reference proteome</keyword>
<keyword evidence="7" id="KW-0732">Signal</keyword>
<evidence type="ECO:0000256" key="7">
    <source>
        <dbReference type="SAM" id="SignalP"/>
    </source>
</evidence>
<name>A0A7G8BIH8_9BACT</name>
<evidence type="ECO:0000313" key="10">
    <source>
        <dbReference type="Proteomes" id="UP000515312"/>
    </source>
</evidence>
<dbReference type="RefSeq" id="WP_186743303.1">
    <property type="nucleotide sequence ID" value="NZ_CP060394.1"/>
</dbReference>
<keyword evidence="2" id="KW-0813">Transport</keyword>
<feature type="domain" description="TonB-dependent transporter Oar-like beta-barrel" evidence="8">
    <location>
        <begin position="257"/>
        <end position="1123"/>
    </location>
</feature>
<evidence type="ECO:0000256" key="5">
    <source>
        <dbReference type="ARBA" id="ARBA00023136"/>
    </source>
</evidence>
<evidence type="ECO:0000256" key="6">
    <source>
        <dbReference type="ARBA" id="ARBA00023237"/>
    </source>
</evidence>
<dbReference type="Pfam" id="PF25183">
    <property type="entry name" value="OMP_b-brl_4"/>
    <property type="match status" value="1"/>
</dbReference>
<dbReference type="PANTHER" id="PTHR30069:SF46">
    <property type="entry name" value="OAR PROTEIN"/>
    <property type="match status" value="1"/>
</dbReference>
<dbReference type="InterPro" id="IPR057601">
    <property type="entry name" value="Oar-like_b-barrel"/>
</dbReference>
<feature type="chain" id="PRO_5028998421" evidence="7">
    <location>
        <begin position="32"/>
        <end position="1130"/>
    </location>
</feature>
<evidence type="ECO:0000256" key="1">
    <source>
        <dbReference type="ARBA" id="ARBA00004571"/>
    </source>
</evidence>
<accession>A0A7G8BIH8</accession>
<dbReference type="Pfam" id="PF13620">
    <property type="entry name" value="CarboxypepD_reg"/>
    <property type="match status" value="1"/>
</dbReference>
<dbReference type="Proteomes" id="UP000515312">
    <property type="component" value="Chromosome"/>
</dbReference>
<dbReference type="GO" id="GO:0015344">
    <property type="term" value="F:siderophore uptake transmembrane transporter activity"/>
    <property type="evidence" value="ECO:0007669"/>
    <property type="project" value="TreeGrafter"/>
</dbReference>
<evidence type="ECO:0000256" key="3">
    <source>
        <dbReference type="ARBA" id="ARBA00022452"/>
    </source>
</evidence>
<dbReference type="KEGG" id="adin:H7849_25785"/>
<proteinExistence type="predicted"/>
<dbReference type="InterPro" id="IPR039426">
    <property type="entry name" value="TonB-dep_rcpt-like"/>
</dbReference>
<dbReference type="InterPro" id="IPR036942">
    <property type="entry name" value="Beta-barrel_TonB_sf"/>
</dbReference>
<evidence type="ECO:0000256" key="2">
    <source>
        <dbReference type="ARBA" id="ARBA00022448"/>
    </source>
</evidence>
<dbReference type="InterPro" id="IPR008969">
    <property type="entry name" value="CarboxyPept-like_regulatory"/>
</dbReference>
<evidence type="ECO:0000313" key="9">
    <source>
        <dbReference type="EMBL" id="QNI32348.1"/>
    </source>
</evidence>
<dbReference type="GO" id="GO:0044718">
    <property type="term" value="P:siderophore transmembrane transport"/>
    <property type="evidence" value="ECO:0007669"/>
    <property type="project" value="TreeGrafter"/>
</dbReference>
<dbReference type="EMBL" id="CP060394">
    <property type="protein sequence ID" value="QNI32348.1"/>
    <property type="molecule type" value="Genomic_DNA"/>
</dbReference>
<dbReference type="PANTHER" id="PTHR30069">
    <property type="entry name" value="TONB-DEPENDENT OUTER MEMBRANE RECEPTOR"/>
    <property type="match status" value="1"/>
</dbReference>
<dbReference type="SUPFAM" id="SSF49464">
    <property type="entry name" value="Carboxypeptidase regulatory domain-like"/>
    <property type="match status" value="1"/>
</dbReference>
<evidence type="ECO:0000256" key="4">
    <source>
        <dbReference type="ARBA" id="ARBA00022692"/>
    </source>
</evidence>